<dbReference type="AlphaFoldDB" id="A0A0L8IH15"/>
<name>A0A0L8IH15_OCTBM</name>
<protein>
    <submittedName>
        <fullName evidence="1">Uncharacterized protein</fullName>
    </submittedName>
</protein>
<organism evidence="1">
    <name type="scientific">Octopus bimaculoides</name>
    <name type="common">California two-spotted octopus</name>
    <dbReference type="NCBI Taxonomy" id="37653"/>
    <lineage>
        <taxon>Eukaryota</taxon>
        <taxon>Metazoa</taxon>
        <taxon>Spiralia</taxon>
        <taxon>Lophotrochozoa</taxon>
        <taxon>Mollusca</taxon>
        <taxon>Cephalopoda</taxon>
        <taxon>Coleoidea</taxon>
        <taxon>Octopodiformes</taxon>
        <taxon>Octopoda</taxon>
        <taxon>Incirrata</taxon>
        <taxon>Octopodidae</taxon>
        <taxon>Octopus</taxon>
    </lineage>
</organism>
<sequence>MNKHAFHRKLRKQYLSLLLIPAYHQKTVCNLRAKIQNYSPMEVMTCTRIYNIPAHCITRILNLGLI</sequence>
<reference evidence="1" key="1">
    <citation type="submission" date="2015-07" db="EMBL/GenBank/DDBJ databases">
        <title>MeaNS - Measles Nucleotide Surveillance Program.</title>
        <authorList>
            <person name="Tran T."/>
            <person name="Druce J."/>
        </authorList>
    </citation>
    <scope>NUCLEOTIDE SEQUENCE</scope>
    <source>
        <strain evidence="1">UCB-OBI-ISO-001</strain>
        <tissue evidence="1">Gonad</tissue>
    </source>
</reference>
<accession>A0A0L8IH15</accession>
<dbReference type="EMBL" id="KQ415749">
    <property type="protein sequence ID" value="KOG00743.1"/>
    <property type="molecule type" value="Genomic_DNA"/>
</dbReference>
<evidence type="ECO:0000313" key="1">
    <source>
        <dbReference type="EMBL" id="KOG00743.1"/>
    </source>
</evidence>
<proteinExistence type="predicted"/>
<gene>
    <name evidence="1" type="ORF">OCBIM_22035414mg</name>
</gene>